<reference evidence="5 8" key="3">
    <citation type="submission" date="2024-01" db="EMBL/GenBank/DDBJ databases">
        <title>The diversity of rhizobia nodulating Mimosa spp. in eleven states of Brazil covering several biomes is determined by host plant, location, and edaphic factors.</title>
        <authorList>
            <person name="Rouws L."/>
            <person name="Barauna A."/>
            <person name="Beukes C."/>
            <person name="De Faria S.M."/>
            <person name="Gross E."/>
            <person name="Dos Reis Junior F.B."/>
            <person name="Simon M."/>
            <person name="Maluk M."/>
            <person name="Odee D.W."/>
            <person name="Kenicer G."/>
            <person name="Young J.P.W."/>
            <person name="Reis V.M."/>
            <person name="Zilli J."/>
            <person name="James E.K."/>
        </authorList>
    </citation>
    <scope>NUCLEOTIDE SEQUENCE [LARGE SCALE GENOMIC DNA]</scope>
    <source>
        <strain evidence="5 8">JHI1651</strain>
    </source>
</reference>
<organism evidence="6 7">
    <name type="scientific">Paraburkholderia caribensis</name>
    <dbReference type="NCBI Taxonomy" id="75105"/>
    <lineage>
        <taxon>Bacteria</taxon>
        <taxon>Pseudomonadati</taxon>
        <taxon>Pseudomonadota</taxon>
        <taxon>Betaproteobacteria</taxon>
        <taxon>Burkholderiales</taxon>
        <taxon>Burkholderiaceae</taxon>
        <taxon>Paraburkholderia</taxon>
    </lineage>
</organism>
<dbReference type="Gene3D" id="3.40.109.10">
    <property type="entry name" value="NADH Oxidase"/>
    <property type="match status" value="1"/>
</dbReference>
<dbReference type="PANTHER" id="PTHR23026:SF90">
    <property type="entry name" value="IODOTYROSINE DEIODINASE 1"/>
    <property type="match status" value="1"/>
</dbReference>
<keyword evidence="3" id="KW-0560">Oxidoreductase</keyword>
<evidence type="ECO:0000313" key="6">
    <source>
        <dbReference type="EMBL" id="QLB66059.1"/>
    </source>
</evidence>
<evidence type="ECO:0000313" key="5">
    <source>
        <dbReference type="EMBL" id="MEO1752990.1"/>
    </source>
</evidence>
<keyword evidence="1" id="KW-0285">Flavoprotein</keyword>
<dbReference type="Proteomes" id="UP000509548">
    <property type="component" value="Chromosome 2"/>
</dbReference>
<proteinExistence type="predicted"/>
<dbReference type="PANTHER" id="PTHR23026">
    <property type="entry name" value="NADPH NITROREDUCTASE"/>
    <property type="match status" value="1"/>
</dbReference>
<evidence type="ECO:0000313" key="7">
    <source>
        <dbReference type="Proteomes" id="UP000509548"/>
    </source>
</evidence>
<protein>
    <submittedName>
        <fullName evidence="6">Nitroreductase</fullName>
    </submittedName>
</protein>
<sequence>MNNTSQLDSSLDQPGGRFEVLQSLLDERSSCRAFKPGSVPRSTIMQILETAQRTTSDCNIQPWKIRIVSGSGLDRLRKCMYERAISGAAPVADIPPIAEYSGVYQERRRECGWQLYSTLGIERGDRAASSKQAMENFRFFGAPHLALVTTHKSLGSRGMLDCGAYLTTFILAAKALGVGTVPQASIAYRVDVMREMLAIPEAEHVVYGVSFGWPDESHLVNSYRTSRANVEDVATFIDD</sequence>
<name>A0A9Q6S8E8_9BURK</name>
<dbReference type="EMBL" id="JAYLVJ010000003">
    <property type="protein sequence ID" value="MEO1752990.1"/>
    <property type="molecule type" value="Genomic_DNA"/>
</dbReference>
<dbReference type="CDD" id="cd02136">
    <property type="entry name" value="PnbA_NfnB-like"/>
    <property type="match status" value="1"/>
</dbReference>
<dbReference type="InterPro" id="IPR000415">
    <property type="entry name" value="Nitroreductase-like"/>
</dbReference>
<dbReference type="GO" id="GO:0016491">
    <property type="term" value="F:oxidoreductase activity"/>
    <property type="evidence" value="ECO:0007669"/>
    <property type="project" value="UniProtKB-KW"/>
</dbReference>
<dbReference type="SUPFAM" id="SSF55469">
    <property type="entry name" value="FMN-dependent nitroreductase-like"/>
    <property type="match status" value="1"/>
</dbReference>
<reference evidence="6" key="2">
    <citation type="submission" date="2016-06" db="EMBL/GenBank/DDBJ databases">
        <authorList>
            <person name="Huang P."/>
            <person name="Jiang X."/>
            <person name="Liu X."/>
        </authorList>
    </citation>
    <scope>NUCLEOTIDE SEQUENCE</scope>
    <source>
        <strain evidence="6">852011</strain>
    </source>
</reference>
<evidence type="ECO:0000256" key="1">
    <source>
        <dbReference type="ARBA" id="ARBA00022630"/>
    </source>
</evidence>
<accession>A0A9Q6S8E8</accession>
<evidence type="ECO:0000259" key="4">
    <source>
        <dbReference type="Pfam" id="PF00881"/>
    </source>
</evidence>
<evidence type="ECO:0000256" key="3">
    <source>
        <dbReference type="ARBA" id="ARBA00023002"/>
    </source>
</evidence>
<dbReference type="Pfam" id="PF00881">
    <property type="entry name" value="Nitroreductase"/>
    <property type="match status" value="1"/>
</dbReference>
<dbReference type="EMBL" id="CP015959">
    <property type="protein sequence ID" value="QLB66059.1"/>
    <property type="molecule type" value="Genomic_DNA"/>
</dbReference>
<evidence type="ECO:0000256" key="2">
    <source>
        <dbReference type="ARBA" id="ARBA00022643"/>
    </source>
</evidence>
<reference evidence="6 7" key="1">
    <citation type="journal article" date="2014" name="Genome Announc.">
        <title>Draft Genome Sequence of the Haloacid-Degrading Burkholderia caribensis Strain MBA4.</title>
        <authorList>
            <person name="Pan Y."/>
            <person name="Kong K.F."/>
            <person name="Tsang J.S."/>
        </authorList>
    </citation>
    <scope>NUCLEOTIDE SEQUENCE [LARGE SCALE GENOMIC DNA]</scope>
    <source>
        <strain evidence="6 7">852011</strain>
    </source>
</reference>
<gene>
    <name evidence="6" type="ORF">A9O66_27605</name>
    <name evidence="5" type="ORF">VOI32_03500</name>
</gene>
<dbReference type="InterPro" id="IPR029479">
    <property type="entry name" value="Nitroreductase"/>
</dbReference>
<feature type="domain" description="Nitroreductase" evidence="4">
    <location>
        <begin position="26"/>
        <end position="213"/>
    </location>
</feature>
<dbReference type="AlphaFoldDB" id="A0A9Q6S8E8"/>
<dbReference type="Proteomes" id="UP001462961">
    <property type="component" value="Unassembled WGS sequence"/>
</dbReference>
<dbReference type="InterPro" id="IPR050627">
    <property type="entry name" value="Nitroreductase/BluB"/>
</dbReference>
<keyword evidence="8" id="KW-1185">Reference proteome</keyword>
<keyword evidence="2" id="KW-0288">FMN</keyword>
<evidence type="ECO:0000313" key="8">
    <source>
        <dbReference type="Proteomes" id="UP001462961"/>
    </source>
</evidence>
<dbReference type="RefSeq" id="WP_107201770.1">
    <property type="nucleotide sequence ID" value="NZ_CP015959.1"/>
</dbReference>